<dbReference type="SUPFAM" id="SSF46785">
    <property type="entry name" value="Winged helix' DNA-binding domain"/>
    <property type="match status" value="1"/>
</dbReference>
<dbReference type="EMBL" id="CP113836">
    <property type="protein sequence ID" value="WAL69350.1"/>
    <property type="molecule type" value="Genomic_DNA"/>
</dbReference>
<evidence type="ECO:0000313" key="2">
    <source>
        <dbReference type="EMBL" id="WAL69350.1"/>
    </source>
</evidence>
<dbReference type="PANTHER" id="PTHR33169:SF27">
    <property type="entry name" value="TRANSCRIPTIONAL REGULATOR PADR FAMILY PROTEIN"/>
    <property type="match status" value="1"/>
</dbReference>
<dbReference type="Pfam" id="PF03551">
    <property type="entry name" value="PadR"/>
    <property type="match status" value="1"/>
</dbReference>
<name>A0ABY7BBJ8_9PSEU</name>
<evidence type="ECO:0000259" key="1">
    <source>
        <dbReference type="Pfam" id="PF03551"/>
    </source>
</evidence>
<dbReference type="Proteomes" id="UP001163203">
    <property type="component" value="Chromosome"/>
</dbReference>
<feature type="domain" description="Transcription regulator PadR N-terminal" evidence="1">
    <location>
        <begin position="13"/>
        <end position="88"/>
    </location>
</feature>
<dbReference type="InterPro" id="IPR036390">
    <property type="entry name" value="WH_DNA-bd_sf"/>
</dbReference>
<dbReference type="InterPro" id="IPR036388">
    <property type="entry name" value="WH-like_DNA-bd_sf"/>
</dbReference>
<dbReference type="Gene3D" id="1.10.10.10">
    <property type="entry name" value="Winged helix-like DNA-binding domain superfamily/Winged helix DNA-binding domain"/>
    <property type="match status" value="1"/>
</dbReference>
<reference evidence="2" key="1">
    <citation type="submission" date="2022-11" db="EMBL/GenBank/DDBJ databases">
        <authorList>
            <person name="Mo P."/>
        </authorList>
    </citation>
    <scope>NUCLEOTIDE SEQUENCE</scope>
    <source>
        <strain evidence="2">HUAS 11-8</strain>
    </source>
</reference>
<protein>
    <submittedName>
        <fullName evidence="2">PadR family transcriptional regulator</fullName>
    </submittedName>
</protein>
<dbReference type="RefSeq" id="WP_268759438.1">
    <property type="nucleotide sequence ID" value="NZ_CP113836.1"/>
</dbReference>
<accession>A0ABY7BBJ8</accession>
<dbReference type="InterPro" id="IPR005149">
    <property type="entry name" value="Tscrpt_reg_PadR_N"/>
</dbReference>
<sequence>MKAPRRSILGLLLLGMLAEEPMHAYGLQKTLLRHGKDRVVNIRQRASVYQAIDRLLRAELIRVRDTERAERRPERTVYEITDQGRETVAVWLGEALRATEEFPEFVAAISVLAQLSPEQARTHLQARTELIRGRLADVEATLATAWADLTGSPGTATEPRLARLFLLEEEYRQAVLTAELTWLNGVVDDLRTGRLTWTHTELRAFAATFEENPDDDE</sequence>
<dbReference type="PANTHER" id="PTHR33169">
    <property type="entry name" value="PADR-FAMILY TRANSCRIPTIONAL REGULATOR"/>
    <property type="match status" value="1"/>
</dbReference>
<proteinExistence type="predicted"/>
<keyword evidence="3" id="KW-1185">Reference proteome</keyword>
<gene>
    <name evidence="2" type="ORF">ORV05_16765</name>
</gene>
<dbReference type="InterPro" id="IPR052509">
    <property type="entry name" value="Metal_resp_DNA-bind_regulator"/>
</dbReference>
<evidence type="ECO:0000313" key="3">
    <source>
        <dbReference type="Proteomes" id="UP001163203"/>
    </source>
</evidence>
<organism evidence="2 3">
    <name type="scientific">Amycolatopsis cynarae</name>
    <dbReference type="NCBI Taxonomy" id="2995223"/>
    <lineage>
        <taxon>Bacteria</taxon>
        <taxon>Bacillati</taxon>
        <taxon>Actinomycetota</taxon>
        <taxon>Actinomycetes</taxon>
        <taxon>Pseudonocardiales</taxon>
        <taxon>Pseudonocardiaceae</taxon>
        <taxon>Amycolatopsis</taxon>
    </lineage>
</organism>